<dbReference type="Gene3D" id="1.25.40.10">
    <property type="entry name" value="Tetratricopeptide repeat domain"/>
    <property type="match status" value="2"/>
</dbReference>
<gene>
    <name evidence="9" type="ordered locus">Echvi_4379</name>
</gene>
<keyword evidence="3" id="KW-0597">Phosphoprotein</keyword>
<dbReference type="GO" id="GO:0000155">
    <property type="term" value="F:phosphorelay sensor kinase activity"/>
    <property type="evidence" value="ECO:0007669"/>
    <property type="project" value="InterPro"/>
</dbReference>
<keyword evidence="7" id="KW-1133">Transmembrane helix</keyword>
<evidence type="ECO:0000256" key="3">
    <source>
        <dbReference type="ARBA" id="ARBA00022553"/>
    </source>
</evidence>
<dbReference type="AlphaFoldDB" id="L0G5J7"/>
<keyword evidence="6" id="KW-0902">Two-component regulatory system</keyword>
<keyword evidence="4" id="KW-0808">Transferase</keyword>
<dbReference type="InterPro" id="IPR011990">
    <property type="entry name" value="TPR-like_helical_dom_sf"/>
</dbReference>
<sequence length="610" mass="69150">MAISKRALLVSNRIGYERGVLAALINIGTAHYEKGNFKEAIVVEKDAMAQAEKLGFRKEIGVLCINLSMVYLDIGLYEKAQQLAYRGLEIATQNGFDKQVARNHWTIGQVHELQGNLREARKSYTLSKSLYDRSGYHDIQHMLDIRIGRSYLQENLHAKANEFYERALKESRGGHRAGMVRSYMALGDLLEQTGNPVTAMEKYAEAINIAMKMGTEQKVAEADLKIAKCLLEAGKPTEAYVQVQRGLHMARKINHIALTREGLLVLSGIQAAKGDYKAALDSYQEYTLLGDSLMNQEVRIQLVRAEEQFRHDQAIKTVNQKHREQLLRQRNFTYFILVLSILLVLMVLLLFLYLRNIRRTNRIQKKHQEEMDAQNRELERMGNFKDRILSVVAHDVKTPLNSLKSTIDMYQEGMFTKEEMEMLTKEIGTKLSEVNYFVKDLVLWAKSQMTETSARPVRFEIKEIVKKTISLLLPDATKKGIEIIDRTGPRMVLADVEMVKIVVRNFLANAIKYSGQGDQIIINNKTNSGGRLLMVSVVDTGTGIPAERLPHIFDEVNMSTEGTHHEIGTGLGLVLSRQYIEMNNGKIGVESEQGKGSTFWFAIPLDEQPS</sequence>
<dbReference type="EMBL" id="CP003346">
    <property type="protein sequence ID" value="AGA80563.1"/>
    <property type="molecule type" value="Genomic_DNA"/>
</dbReference>
<dbReference type="HOGENOM" id="CLU_000445_114_67_10"/>
<dbReference type="InterPro" id="IPR003594">
    <property type="entry name" value="HATPase_dom"/>
</dbReference>
<dbReference type="KEGG" id="evi:Echvi_4379"/>
<evidence type="ECO:0000256" key="6">
    <source>
        <dbReference type="ARBA" id="ARBA00023012"/>
    </source>
</evidence>
<dbReference type="SUPFAM" id="SSF55874">
    <property type="entry name" value="ATPase domain of HSP90 chaperone/DNA topoisomerase II/histidine kinase"/>
    <property type="match status" value="1"/>
</dbReference>
<evidence type="ECO:0000256" key="5">
    <source>
        <dbReference type="ARBA" id="ARBA00022777"/>
    </source>
</evidence>
<dbReference type="InterPro" id="IPR036097">
    <property type="entry name" value="HisK_dim/P_sf"/>
</dbReference>
<evidence type="ECO:0000256" key="1">
    <source>
        <dbReference type="ARBA" id="ARBA00000085"/>
    </source>
</evidence>
<dbReference type="SMART" id="SM00028">
    <property type="entry name" value="TPR"/>
    <property type="match status" value="5"/>
</dbReference>
<dbReference type="SMART" id="SM00387">
    <property type="entry name" value="HATPase_c"/>
    <property type="match status" value="1"/>
</dbReference>
<dbReference type="SUPFAM" id="SSF48452">
    <property type="entry name" value="TPR-like"/>
    <property type="match status" value="2"/>
</dbReference>
<dbReference type="InterPro" id="IPR036890">
    <property type="entry name" value="HATPase_C_sf"/>
</dbReference>
<dbReference type="PRINTS" id="PR00344">
    <property type="entry name" value="BCTRLSENSOR"/>
</dbReference>
<reference evidence="10" key="1">
    <citation type="submission" date="2012-02" db="EMBL/GenBank/DDBJ databases">
        <title>The complete genome of Echinicola vietnamensis DSM 17526.</title>
        <authorList>
            <person name="Lucas S."/>
            <person name="Copeland A."/>
            <person name="Lapidus A."/>
            <person name="Glavina del Rio T."/>
            <person name="Dalin E."/>
            <person name="Tice H."/>
            <person name="Bruce D."/>
            <person name="Goodwin L."/>
            <person name="Pitluck S."/>
            <person name="Peters L."/>
            <person name="Ovchinnikova G."/>
            <person name="Teshima H."/>
            <person name="Kyrpides N."/>
            <person name="Mavromatis K."/>
            <person name="Ivanova N."/>
            <person name="Brettin T."/>
            <person name="Detter J.C."/>
            <person name="Han C."/>
            <person name="Larimer F."/>
            <person name="Land M."/>
            <person name="Hauser L."/>
            <person name="Markowitz V."/>
            <person name="Cheng J.-F."/>
            <person name="Hugenholtz P."/>
            <person name="Woyke T."/>
            <person name="Wu D."/>
            <person name="Brambilla E."/>
            <person name="Klenk H.-P."/>
            <person name="Eisen J.A."/>
        </authorList>
    </citation>
    <scope>NUCLEOTIDE SEQUENCE [LARGE SCALE GENOMIC DNA]</scope>
    <source>
        <strain evidence="10">DSM 17526 / LMG 23754 / KMM 6221</strain>
    </source>
</reference>
<dbReference type="eggNOG" id="COG2205">
    <property type="taxonomic scope" value="Bacteria"/>
</dbReference>
<evidence type="ECO:0000259" key="8">
    <source>
        <dbReference type="PROSITE" id="PS50109"/>
    </source>
</evidence>
<dbReference type="EC" id="2.7.13.3" evidence="2"/>
<dbReference type="eggNOG" id="COG0457">
    <property type="taxonomic scope" value="Bacteria"/>
</dbReference>
<dbReference type="STRING" id="926556.Echvi_4379"/>
<dbReference type="PANTHER" id="PTHR43711">
    <property type="entry name" value="TWO-COMPONENT HISTIDINE KINASE"/>
    <property type="match status" value="1"/>
</dbReference>
<dbReference type="SMART" id="SM00388">
    <property type="entry name" value="HisKA"/>
    <property type="match status" value="1"/>
</dbReference>
<dbReference type="Gene3D" id="1.10.287.130">
    <property type="match status" value="1"/>
</dbReference>
<comment type="catalytic activity">
    <reaction evidence="1">
        <text>ATP + protein L-histidine = ADP + protein N-phospho-L-histidine.</text>
        <dbReference type="EC" id="2.7.13.3"/>
    </reaction>
</comment>
<dbReference type="Pfam" id="PF02518">
    <property type="entry name" value="HATPase_c"/>
    <property type="match status" value="1"/>
</dbReference>
<dbReference type="InterPro" id="IPR019734">
    <property type="entry name" value="TPR_rpt"/>
</dbReference>
<dbReference type="Proteomes" id="UP000010796">
    <property type="component" value="Chromosome"/>
</dbReference>
<dbReference type="SUPFAM" id="SSF47384">
    <property type="entry name" value="Homodimeric domain of signal transducing histidine kinase"/>
    <property type="match status" value="1"/>
</dbReference>
<dbReference type="PATRIC" id="fig|926556.3.peg.4624"/>
<feature type="transmembrane region" description="Helical" evidence="7">
    <location>
        <begin position="332"/>
        <end position="354"/>
    </location>
</feature>
<dbReference type="InterPro" id="IPR050736">
    <property type="entry name" value="Sensor_HK_Regulatory"/>
</dbReference>
<accession>L0G5J7</accession>
<evidence type="ECO:0000256" key="2">
    <source>
        <dbReference type="ARBA" id="ARBA00012438"/>
    </source>
</evidence>
<keyword evidence="7" id="KW-0812">Transmembrane</keyword>
<protein>
    <recommendedName>
        <fullName evidence="2">histidine kinase</fullName>
        <ecNumber evidence="2">2.7.13.3</ecNumber>
    </recommendedName>
</protein>
<evidence type="ECO:0000256" key="4">
    <source>
        <dbReference type="ARBA" id="ARBA00022679"/>
    </source>
</evidence>
<keyword evidence="7" id="KW-0472">Membrane</keyword>
<dbReference type="Gene3D" id="3.30.565.10">
    <property type="entry name" value="Histidine kinase-like ATPase, C-terminal domain"/>
    <property type="match status" value="1"/>
</dbReference>
<organism evidence="9 10">
    <name type="scientific">Echinicola vietnamensis (strain DSM 17526 / LMG 23754 / KMM 6221)</name>
    <dbReference type="NCBI Taxonomy" id="926556"/>
    <lineage>
        <taxon>Bacteria</taxon>
        <taxon>Pseudomonadati</taxon>
        <taxon>Bacteroidota</taxon>
        <taxon>Cytophagia</taxon>
        <taxon>Cytophagales</taxon>
        <taxon>Cyclobacteriaceae</taxon>
        <taxon>Echinicola</taxon>
    </lineage>
</organism>
<dbReference type="PROSITE" id="PS50109">
    <property type="entry name" value="HIS_KIN"/>
    <property type="match status" value="1"/>
</dbReference>
<dbReference type="InterPro" id="IPR003661">
    <property type="entry name" value="HisK_dim/P_dom"/>
</dbReference>
<dbReference type="InterPro" id="IPR005467">
    <property type="entry name" value="His_kinase_dom"/>
</dbReference>
<proteinExistence type="predicted"/>
<evidence type="ECO:0000313" key="9">
    <source>
        <dbReference type="EMBL" id="AGA80563.1"/>
    </source>
</evidence>
<dbReference type="OrthoDB" id="1269247at2"/>
<name>L0G5J7_ECHVK</name>
<evidence type="ECO:0000313" key="10">
    <source>
        <dbReference type="Proteomes" id="UP000010796"/>
    </source>
</evidence>
<evidence type="ECO:0000256" key="7">
    <source>
        <dbReference type="SAM" id="Phobius"/>
    </source>
</evidence>
<dbReference type="PANTHER" id="PTHR43711:SF1">
    <property type="entry name" value="HISTIDINE KINASE 1"/>
    <property type="match status" value="1"/>
</dbReference>
<feature type="domain" description="Histidine kinase" evidence="8">
    <location>
        <begin position="391"/>
        <end position="607"/>
    </location>
</feature>
<dbReference type="RefSeq" id="WP_015268089.1">
    <property type="nucleotide sequence ID" value="NC_019904.1"/>
</dbReference>
<keyword evidence="5 9" id="KW-0418">Kinase</keyword>
<dbReference type="InterPro" id="IPR004358">
    <property type="entry name" value="Sig_transdc_His_kin-like_C"/>
</dbReference>
<keyword evidence="10" id="KW-1185">Reference proteome</keyword>
<dbReference type="CDD" id="cd00082">
    <property type="entry name" value="HisKA"/>
    <property type="match status" value="1"/>
</dbReference>